<protein>
    <submittedName>
        <fullName evidence="1">Uncharacterized protein</fullName>
    </submittedName>
</protein>
<comment type="caution">
    <text evidence="1">The sequence shown here is derived from an EMBL/GenBank/DDBJ whole genome shotgun (WGS) entry which is preliminary data.</text>
</comment>
<evidence type="ECO:0000313" key="1">
    <source>
        <dbReference type="EMBL" id="KAK3724056.1"/>
    </source>
</evidence>
<organism evidence="1 2">
    <name type="scientific">Vermiconidia calcicola</name>
    <dbReference type="NCBI Taxonomy" id="1690605"/>
    <lineage>
        <taxon>Eukaryota</taxon>
        <taxon>Fungi</taxon>
        <taxon>Dikarya</taxon>
        <taxon>Ascomycota</taxon>
        <taxon>Pezizomycotina</taxon>
        <taxon>Dothideomycetes</taxon>
        <taxon>Dothideomycetidae</taxon>
        <taxon>Mycosphaerellales</taxon>
        <taxon>Extremaceae</taxon>
        <taxon>Vermiconidia</taxon>
    </lineage>
</organism>
<reference evidence="1" key="1">
    <citation type="submission" date="2023-07" db="EMBL/GenBank/DDBJ databases">
        <title>Black Yeasts Isolated from many extreme environments.</title>
        <authorList>
            <person name="Coleine C."/>
            <person name="Stajich J.E."/>
            <person name="Selbmann L."/>
        </authorList>
    </citation>
    <scope>NUCLEOTIDE SEQUENCE</scope>
    <source>
        <strain evidence="1">CCFEE 5714</strain>
    </source>
</reference>
<evidence type="ECO:0000313" key="2">
    <source>
        <dbReference type="Proteomes" id="UP001281147"/>
    </source>
</evidence>
<dbReference type="Proteomes" id="UP001281147">
    <property type="component" value="Unassembled WGS sequence"/>
</dbReference>
<name>A0ACC3NWB5_9PEZI</name>
<proteinExistence type="predicted"/>
<gene>
    <name evidence="1" type="ORF">LTR37_001178</name>
</gene>
<dbReference type="EMBL" id="JAUTXU010000006">
    <property type="protein sequence ID" value="KAK3724056.1"/>
    <property type="molecule type" value="Genomic_DNA"/>
</dbReference>
<keyword evidence="2" id="KW-1185">Reference proteome</keyword>
<accession>A0ACC3NWB5</accession>
<sequence length="339" mass="36179">MHSVSLTAGVLALAGSISAQLQGFNYGAQNADGACRTYDNFNTMFSRAKTLAEPGFTSARLYTSVQCGSDNAPIEAIKAAIDTQTNLLLGVWASAGQAVIDNEIIALKQAAQNWPAGVKARVKGISVGSEDLYRSSPQGQAAGSDVGANAAQIVSYIKQIRNALKGTALAGVKVGHVDTWTAWTLGENKPVIDAVDFLGHNGFPYFETTKVNTIANAKGQFYDGLGATESVAQGKPVWVTETGWPVRGPKSGNAVANAKNSKKYWNQVGCELFGNRNTFWYTLYDANTAQTSLSFAVVFPDAAQGSKFNLQCPAVGWIRFTLDLGYLYEAYLEAVTYPV</sequence>